<evidence type="ECO:0000313" key="2">
    <source>
        <dbReference type="Proteomes" id="UP001207742"/>
    </source>
</evidence>
<gene>
    <name evidence="1" type="ORF">OL497_00540</name>
</gene>
<comment type="caution">
    <text evidence="1">The sequence shown here is derived from an EMBL/GenBank/DDBJ whole genome shotgun (WGS) entry which is preliminary data.</text>
</comment>
<dbReference type="InterPro" id="IPR011990">
    <property type="entry name" value="TPR-like_helical_dom_sf"/>
</dbReference>
<dbReference type="RefSeq" id="WP_264726693.1">
    <property type="nucleotide sequence ID" value="NZ_JAPDNR010000001.1"/>
</dbReference>
<sequence>MRNVKFIFATCVILACNSKNHPPSLADKNTILSLKQTADILYDQNEYETAAKYLDTLIAIDSLNGEYYFKRGYCNAMLFKYYLSTNDYNKAASLNYRKSSAYFNMGLNYSLVNDSIAILYFEKCYETDSTQIKAKEKIRELKEKLTPSERQQYDIMADSVLFRSI</sequence>
<dbReference type="Proteomes" id="UP001207742">
    <property type="component" value="Unassembled WGS sequence"/>
</dbReference>
<dbReference type="SUPFAM" id="SSF48452">
    <property type="entry name" value="TPR-like"/>
    <property type="match status" value="1"/>
</dbReference>
<name>A0ABT3IEH5_9BACT</name>
<accession>A0ABT3IEH5</accession>
<evidence type="ECO:0000313" key="1">
    <source>
        <dbReference type="EMBL" id="MCW3482367.1"/>
    </source>
</evidence>
<dbReference type="Gene3D" id="1.25.40.10">
    <property type="entry name" value="Tetratricopeptide repeat domain"/>
    <property type="match status" value="1"/>
</dbReference>
<keyword evidence="2" id="KW-1185">Reference proteome</keyword>
<proteinExistence type="predicted"/>
<reference evidence="1 2" key="1">
    <citation type="submission" date="2022-10" db="EMBL/GenBank/DDBJ databases">
        <title>Chitinophaga nivalis PC15 sp. nov., isolated from Pyeongchang county, South Korea.</title>
        <authorList>
            <person name="Trinh H.N."/>
        </authorList>
    </citation>
    <scope>NUCLEOTIDE SEQUENCE [LARGE SCALE GENOMIC DNA]</scope>
    <source>
        <strain evidence="1 2">PC14</strain>
    </source>
</reference>
<organism evidence="1 2">
    <name type="scientific">Chitinophaga nivalis</name>
    <dbReference type="NCBI Taxonomy" id="2991709"/>
    <lineage>
        <taxon>Bacteria</taxon>
        <taxon>Pseudomonadati</taxon>
        <taxon>Bacteroidota</taxon>
        <taxon>Chitinophagia</taxon>
        <taxon>Chitinophagales</taxon>
        <taxon>Chitinophagaceae</taxon>
        <taxon>Chitinophaga</taxon>
    </lineage>
</organism>
<dbReference type="EMBL" id="JAPDNS010000001">
    <property type="protein sequence ID" value="MCW3482367.1"/>
    <property type="molecule type" value="Genomic_DNA"/>
</dbReference>
<dbReference type="PROSITE" id="PS51257">
    <property type="entry name" value="PROKAR_LIPOPROTEIN"/>
    <property type="match status" value="1"/>
</dbReference>
<protein>
    <recommendedName>
        <fullName evidence="3">Tetratricopeptide repeat protein</fullName>
    </recommendedName>
</protein>
<evidence type="ECO:0008006" key="3">
    <source>
        <dbReference type="Google" id="ProtNLM"/>
    </source>
</evidence>